<keyword evidence="6" id="KW-0539">Nucleus</keyword>
<name>A0A6J1C2W6_MOMCH</name>
<comment type="subcellular location">
    <subcellularLocation>
        <location evidence="1">Nucleus</location>
    </subcellularLocation>
</comment>
<evidence type="ECO:0000256" key="2">
    <source>
        <dbReference type="ARBA" id="ARBA00011738"/>
    </source>
</evidence>
<comment type="subunit">
    <text evidence="2">Homodimer.</text>
</comment>
<dbReference type="InterPro" id="IPR051358">
    <property type="entry name" value="TF_AMS/ICE1/BHLH6-like"/>
</dbReference>
<dbReference type="OrthoDB" id="623055at2759"/>
<dbReference type="Pfam" id="PF00010">
    <property type="entry name" value="HLH"/>
    <property type="match status" value="1"/>
</dbReference>
<proteinExistence type="predicted"/>
<dbReference type="GO" id="GO:0043565">
    <property type="term" value="F:sequence-specific DNA binding"/>
    <property type="evidence" value="ECO:0007669"/>
    <property type="project" value="TreeGrafter"/>
</dbReference>
<dbReference type="GO" id="GO:0003700">
    <property type="term" value="F:DNA-binding transcription factor activity"/>
    <property type="evidence" value="ECO:0007669"/>
    <property type="project" value="TreeGrafter"/>
</dbReference>
<evidence type="ECO:0000256" key="5">
    <source>
        <dbReference type="ARBA" id="ARBA00023163"/>
    </source>
</evidence>
<evidence type="ECO:0000256" key="1">
    <source>
        <dbReference type="ARBA" id="ARBA00004123"/>
    </source>
</evidence>
<accession>A0A6J1C2W6</accession>
<dbReference type="GO" id="GO:0046983">
    <property type="term" value="F:protein dimerization activity"/>
    <property type="evidence" value="ECO:0007669"/>
    <property type="project" value="InterPro"/>
</dbReference>
<protein>
    <submittedName>
        <fullName evidence="9">Transcription factor bHLH35-like</fullName>
    </submittedName>
</protein>
<dbReference type="GeneID" id="111007447"/>
<sequence length="246" mass="27977">MDNIGEDYSYYWETNIVLPAEEIDSWGLDEAISGYYDSSSPEGVLSSSAASKNILSERNRRRKLNERLFALRSVVPNITKMDKASIIKDAINYIQDLHEQERRIQAEIYEIESGKFKNITGYGFDQELPLLLRSKRKKTEQFSYDSAASRTSPIEVLDLSVTYMGERTMVVSLTCCKRADSMVKLCEVFESLKLKIITANITAVSGRLLKTVFIEAEQEERDYLKIKIESAIARLSLSDPQSPMSI</sequence>
<evidence type="ECO:0000313" key="8">
    <source>
        <dbReference type="Proteomes" id="UP000504603"/>
    </source>
</evidence>
<dbReference type="InterPro" id="IPR011598">
    <property type="entry name" value="bHLH_dom"/>
</dbReference>
<dbReference type="GO" id="GO:0005634">
    <property type="term" value="C:nucleus"/>
    <property type="evidence" value="ECO:0007669"/>
    <property type="project" value="UniProtKB-SubCell"/>
</dbReference>
<feature type="domain" description="BHLH" evidence="7">
    <location>
        <begin position="48"/>
        <end position="97"/>
    </location>
</feature>
<dbReference type="Proteomes" id="UP000504603">
    <property type="component" value="Unplaced"/>
</dbReference>
<keyword evidence="4" id="KW-0238">DNA-binding</keyword>
<dbReference type="SUPFAM" id="SSF47459">
    <property type="entry name" value="HLH, helix-loop-helix DNA-binding domain"/>
    <property type="match status" value="1"/>
</dbReference>
<dbReference type="PANTHER" id="PTHR31945:SF26">
    <property type="entry name" value="TRANSCRIPTION FACTOR BHLH35"/>
    <property type="match status" value="1"/>
</dbReference>
<dbReference type="InterPro" id="IPR054502">
    <property type="entry name" value="bHLH-TF_ACT-like_plant"/>
</dbReference>
<evidence type="ECO:0000256" key="3">
    <source>
        <dbReference type="ARBA" id="ARBA00023015"/>
    </source>
</evidence>
<dbReference type="FunFam" id="4.10.280.10:FF:000096">
    <property type="entry name" value="Basic helix-loop-helix (BHLH) DNA-binding superfamily protein"/>
    <property type="match status" value="1"/>
</dbReference>
<keyword evidence="5" id="KW-0804">Transcription</keyword>
<keyword evidence="3" id="KW-0805">Transcription regulation</keyword>
<evidence type="ECO:0000256" key="6">
    <source>
        <dbReference type="ARBA" id="ARBA00023242"/>
    </source>
</evidence>
<dbReference type="PANTHER" id="PTHR31945">
    <property type="entry name" value="TRANSCRIPTION FACTOR SCREAM2-RELATED"/>
    <property type="match status" value="1"/>
</dbReference>
<evidence type="ECO:0000259" key="7">
    <source>
        <dbReference type="PROSITE" id="PS50888"/>
    </source>
</evidence>
<dbReference type="SMART" id="SM00353">
    <property type="entry name" value="HLH"/>
    <property type="match status" value="1"/>
</dbReference>
<dbReference type="PROSITE" id="PS50888">
    <property type="entry name" value="BHLH"/>
    <property type="match status" value="1"/>
</dbReference>
<evidence type="ECO:0000256" key="4">
    <source>
        <dbReference type="ARBA" id="ARBA00023125"/>
    </source>
</evidence>
<dbReference type="InterPro" id="IPR036638">
    <property type="entry name" value="HLH_DNA-bd_sf"/>
</dbReference>
<dbReference type="AlphaFoldDB" id="A0A6J1C2W6"/>
<dbReference type="KEGG" id="mcha:111007447"/>
<organism evidence="8 9">
    <name type="scientific">Momordica charantia</name>
    <name type="common">Bitter gourd</name>
    <name type="synonym">Balsam pear</name>
    <dbReference type="NCBI Taxonomy" id="3673"/>
    <lineage>
        <taxon>Eukaryota</taxon>
        <taxon>Viridiplantae</taxon>
        <taxon>Streptophyta</taxon>
        <taxon>Embryophyta</taxon>
        <taxon>Tracheophyta</taxon>
        <taxon>Spermatophyta</taxon>
        <taxon>Magnoliopsida</taxon>
        <taxon>eudicotyledons</taxon>
        <taxon>Gunneridae</taxon>
        <taxon>Pentapetalae</taxon>
        <taxon>rosids</taxon>
        <taxon>fabids</taxon>
        <taxon>Cucurbitales</taxon>
        <taxon>Cucurbitaceae</taxon>
        <taxon>Momordiceae</taxon>
        <taxon>Momordica</taxon>
    </lineage>
</organism>
<keyword evidence="8" id="KW-1185">Reference proteome</keyword>
<gene>
    <name evidence="9" type="primary">LOC111007447</name>
</gene>
<reference evidence="9" key="1">
    <citation type="submission" date="2025-08" db="UniProtKB">
        <authorList>
            <consortium name="RefSeq"/>
        </authorList>
    </citation>
    <scope>IDENTIFICATION</scope>
    <source>
        <strain evidence="9">OHB3-1</strain>
    </source>
</reference>
<evidence type="ECO:0000313" key="9">
    <source>
        <dbReference type="RefSeq" id="XP_022135507.1"/>
    </source>
</evidence>
<dbReference type="Gene3D" id="4.10.280.10">
    <property type="entry name" value="Helix-loop-helix DNA-binding domain"/>
    <property type="match status" value="1"/>
</dbReference>
<dbReference type="Pfam" id="PF22754">
    <property type="entry name" value="bHLH-TF_ACT-like_plant"/>
    <property type="match status" value="1"/>
</dbReference>
<dbReference type="RefSeq" id="XP_022135507.1">
    <property type="nucleotide sequence ID" value="XM_022279815.1"/>
</dbReference>